<reference evidence="2 3" key="1">
    <citation type="submission" date="2020-08" db="EMBL/GenBank/DDBJ databases">
        <title>Genomic Encyclopedia of Type Strains, Phase IV (KMG-IV): sequencing the most valuable type-strain genomes for metagenomic binning, comparative biology and taxonomic classification.</title>
        <authorList>
            <person name="Goeker M."/>
        </authorList>
    </citation>
    <scope>NUCLEOTIDE SEQUENCE [LARGE SCALE GENOMIC DNA]</scope>
    <source>
        <strain evidence="2 3">DSM 100044</strain>
    </source>
</reference>
<feature type="chain" id="PRO_5030643818" description="Transporter" evidence="1">
    <location>
        <begin position="20"/>
        <end position="264"/>
    </location>
</feature>
<evidence type="ECO:0000313" key="2">
    <source>
        <dbReference type="EMBL" id="MBB5715808.1"/>
    </source>
</evidence>
<evidence type="ECO:0000313" key="3">
    <source>
        <dbReference type="Proteomes" id="UP000546200"/>
    </source>
</evidence>
<dbReference type="Proteomes" id="UP000546200">
    <property type="component" value="Unassembled WGS sequence"/>
</dbReference>
<protein>
    <recommendedName>
        <fullName evidence="4">Transporter</fullName>
    </recommendedName>
</protein>
<organism evidence="2 3">
    <name type="scientific">Sphingomonas aerophila</name>
    <dbReference type="NCBI Taxonomy" id="1344948"/>
    <lineage>
        <taxon>Bacteria</taxon>
        <taxon>Pseudomonadati</taxon>
        <taxon>Pseudomonadota</taxon>
        <taxon>Alphaproteobacteria</taxon>
        <taxon>Sphingomonadales</taxon>
        <taxon>Sphingomonadaceae</taxon>
        <taxon>Sphingomonas</taxon>
    </lineage>
</organism>
<comment type="caution">
    <text evidence="2">The sequence shown here is derived from an EMBL/GenBank/DDBJ whole genome shotgun (WGS) entry which is preliminary data.</text>
</comment>
<evidence type="ECO:0000256" key="1">
    <source>
        <dbReference type="SAM" id="SignalP"/>
    </source>
</evidence>
<dbReference type="InterPro" id="IPR025737">
    <property type="entry name" value="FApF"/>
</dbReference>
<sequence length="264" mass="27984">MIRWALAGAALLTAVPAAAQDLRFCPTRPSLGSSACITDPGHVHLEIGAVDWERDDRSDARDDQVIAADMLARIGVGPTTELQIGWTGFGHVRDRDKQSGGIETTNGVGDVTLGVRQNFLHPDGKGLSIGIQPFVTLPTGRSPIGAGDYALGVIIPVSYDLSDSLNLNFTGEVDDAADETRDGHHAEYSGIVGLGYQLSKQVTVVGEMSLARVETEDRYETRALAAGSIAWQPRQGLQLDLLTVAGLNRTSPDVRVALGGAVLF</sequence>
<name>A0A7W9EWR4_9SPHN</name>
<accession>A0A7W9EWR4</accession>
<feature type="signal peptide" evidence="1">
    <location>
        <begin position="1"/>
        <end position="19"/>
    </location>
</feature>
<keyword evidence="3" id="KW-1185">Reference proteome</keyword>
<dbReference type="Pfam" id="PF13557">
    <property type="entry name" value="Phenol_MetA_deg"/>
    <property type="match status" value="1"/>
</dbReference>
<evidence type="ECO:0008006" key="4">
    <source>
        <dbReference type="Google" id="ProtNLM"/>
    </source>
</evidence>
<gene>
    <name evidence="2" type="ORF">FHS94_002663</name>
</gene>
<dbReference type="AlphaFoldDB" id="A0A7W9EWR4"/>
<keyword evidence="1" id="KW-0732">Signal</keyword>
<proteinExistence type="predicted"/>
<dbReference type="RefSeq" id="WP_184058445.1">
    <property type="nucleotide sequence ID" value="NZ_JACIJK010000007.1"/>
</dbReference>
<dbReference type="EMBL" id="JACIJK010000007">
    <property type="protein sequence ID" value="MBB5715808.1"/>
    <property type="molecule type" value="Genomic_DNA"/>
</dbReference>